<dbReference type="InterPro" id="IPR011011">
    <property type="entry name" value="Znf_FYVE_PHD"/>
</dbReference>
<dbReference type="GO" id="GO:0005634">
    <property type="term" value="C:nucleus"/>
    <property type="evidence" value="ECO:0007669"/>
    <property type="project" value="UniProtKB-SubCell"/>
</dbReference>
<feature type="compositionally biased region" description="Basic and acidic residues" evidence="7">
    <location>
        <begin position="306"/>
        <end position="315"/>
    </location>
</feature>
<feature type="domain" description="HTH myb-type" evidence="9">
    <location>
        <begin position="520"/>
        <end position="583"/>
    </location>
</feature>
<protein>
    <submittedName>
        <fullName evidence="10">Uncharacterized protein</fullName>
    </submittedName>
</protein>
<name>A0A087G3K8_ARAAL</name>
<keyword evidence="3" id="KW-0863">Zinc-finger</keyword>
<evidence type="ECO:0000256" key="1">
    <source>
        <dbReference type="ARBA" id="ARBA00004123"/>
    </source>
</evidence>
<feature type="compositionally biased region" description="Basic and acidic residues" evidence="7">
    <location>
        <begin position="416"/>
        <end position="427"/>
    </location>
</feature>
<evidence type="ECO:0000313" key="11">
    <source>
        <dbReference type="Proteomes" id="UP000029120"/>
    </source>
</evidence>
<feature type="region of interest" description="Disordered" evidence="7">
    <location>
        <begin position="1"/>
        <end position="36"/>
    </location>
</feature>
<dbReference type="InterPro" id="IPR001005">
    <property type="entry name" value="SANT/Myb"/>
</dbReference>
<keyword evidence="11" id="KW-1185">Reference proteome</keyword>
<evidence type="ECO:0000256" key="7">
    <source>
        <dbReference type="SAM" id="MobiDB-lite"/>
    </source>
</evidence>
<feature type="region of interest" description="Disordered" evidence="7">
    <location>
        <begin position="416"/>
        <end position="439"/>
    </location>
</feature>
<feature type="compositionally biased region" description="Basic and acidic residues" evidence="7">
    <location>
        <begin position="21"/>
        <end position="30"/>
    </location>
</feature>
<dbReference type="GO" id="GO:0008270">
    <property type="term" value="F:zinc ion binding"/>
    <property type="evidence" value="ECO:0007669"/>
    <property type="project" value="UniProtKB-KW"/>
</dbReference>
<dbReference type="Proteomes" id="UP000029120">
    <property type="component" value="Unassembled WGS sequence"/>
</dbReference>
<feature type="compositionally biased region" description="Basic and acidic residues" evidence="7">
    <location>
        <begin position="181"/>
        <end position="190"/>
    </location>
</feature>
<feature type="region of interest" description="Disordered" evidence="7">
    <location>
        <begin position="181"/>
        <end position="213"/>
    </location>
</feature>
<dbReference type="CDD" id="cd15489">
    <property type="entry name" value="PHD_SF"/>
    <property type="match status" value="1"/>
</dbReference>
<evidence type="ECO:0000256" key="6">
    <source>
        <dbReference type="SAM" id="Coils"/>
    </source>
</evidence>
<dbReference type="SUPFAM" id="SSF46689">
    <property type="entry name" value="Homeodomain-like"/>
    <property type="match status" value="1"/>
</dbReference>
<evidence type="ECO:0000256" key="5">
    <source>
        <dbReference type="ARBA" id="ARBA00023242"/>
    </source>
</evidence>
<evidence type="ECO:0000259" key="9">
    <source>
        <dbReference type="PROSITE" id="PS51294"/>
    </source>
</evidence>
<dbReference type="SUPFAM" id="SSF57903">
    <property type="entry name" value="FYVE/PHD zinc finger"/>
    <property type="match status" value="1"/>
</dbReference>
<reference evidence="11" key="1">
    <citation type="journal article" date="2015" name="Nat. Plants">
        <title>Genome expansion of Arabis alpina linked with retrotransposition and reduced symmetric DNA methylation.</title>
        <authorList>
            <person name="Willing E.M."/>
            <person name="Rawat V."/>
            <person name="Mandakova T."/>
            <person name="Maumus F."/>
            <person name="James G.V."/>
            <person name="Nordstroem K.J."/>
            <person name="Becker C."/>
            <person name="Warthmann N."/>
            <person name="Chica C."/>
            <person name="Szarzynska B."/>
            <person name="Zytnicki M."/>
            <person name="Albani M.C."/>
            <person name="Kiefer C."/>
            <person name="Bergonzi S."/>
            <person name="Castaings L."/>
            <person name="Mateos J.L."/>
            <person name="Berns M.C."/>
            <person name="Bujdoso N."/>
            <person name="Piofczyk T."/>
            <person name="de Lorenzo L."/>
            <person name="Barrero-Sicilia C."/>
            <person name="Mateos I."/>
            <person name="Piednoel M."/>
            <person name="Hagmann J."/>
            <person name="Chen-Min-Tao R."/>
            <person name="Iglesias-Fernandez R."/>
            <person name="Schuster S.C."/>
            <person name="Alonso-Blanco C."/>
            <person name="Roudier F."/>
            <person name="Carbonero P."/>
            <person name="Paz-Ares J."/>
            <person name="Davis S.J."/>
            <person name="Pecinka A."/>
            <person name="Quesneville H."/>
            <person name="Colot V."/>
            <person name="Lysak M.A."/>
            <person name="Weigel D."/>
            <person name="Coupland G."/>
            <person name="Schneeberger K."/>
        </authorList>
    </citation>
    <scope>NUCLEOTIDE SEQUENCE [LARGE SCALE GENOMIC DNA]</scope>
    <source>
        <strain evidence="11">cv. Pajares</strain>
    </source>
</reference>
<feature type="compositionally biased region" description="Basic residues" evidence="7">
    <location>
        <begin position="1"/>
        <end position="10"/>
    </location>
</feature>
<feature type="compositionally biased region" description="Low complexity" evidence="7">
    <location>
        <begin position="430"/>
        <end position="439"/>
    </location>
</feature>
<dbReference type="PANTHER" id="PTHR47863">
    <property type="entry name" value="RING/FYVE/PHD ZINC FINGER SUPERFAMILY PROTEIN"/>
    <property type="match status" value="1"/>
</dbReference>
<keyword evidence="2" id="KW-0479">Metal-binding</keyword>
<feature type="compositionally biased region" description="Basic and acidic residues" evidence="7">
    <location>
        <begin position="199"/>
        <end position="213"/>
    </location>
</feature>
<dbReference type="PANTHER" id="PTHR47863:SF5">
    <property type="entry name" value="HOMEODOMAIN-LIKE PROTEIN WITH RING_FYVE_PHD-TYPE ZINC FINGER DOMAIN-CONTAINING PROTEIN-RELATED"/>
    <property type="match status" value="1"/>
</dbReference>
<dbReference type="EMBL" id="KL968479">
    <property type="protein sequence ID" value="KFK24460.1"/>
    <property type="molecule type" value="Genomic_DNA"/>
</dbReference>
<comment type="subcellular location">
    <subcellularLocation>
        <location evidence="1">Nucleus</location>
    </subcellularLocation>
</comment>
<dbReference type="PROSITE" id="PS51294">
    <property type="entry name" value="HTH_MYB"/>
    <property type="match status" value="1"/>
</dbReference>
<dbReference type="Gramene" id="KFK24460">
    <property type="protein sequence ID" value="KFK24460"/>
    <property type="gene ID" value="AALP_AAs46367U000300"/>
</dbReference>
<proteinExistence type="predicted"/>
<evidence type="ECO:0000256" key="4">
    <source>
        <dbReference type="ARBA" id="ARBA00022833"/>
    </source>
</evidence>
<organism evidence="10 11">
    <name type="scientific">Arabis alpina</name>
    <name type="common">Alpine rock-cress</name>
    <dbReference type="NCBI Taxonomy" id="50452"/>
    <lineage>
        <taxon>Eukaryota</taxon>
        <taxon>Viridiplantae</taxon>
        <taxon>Streptophyta</taxon>
        <taxon>Embryophyta</taxon>
        <taxon>Tracheophyta</taxon>
        <taxon>Spermatophyta</taxon>
        <taxon>Magnoliopsida</taxon>
        <taxon>eudicotyledons</taxon>
        <taxon>Gunneridae</taxon>
        <taxon>Pentapetalae</taxon>
        <taxon>rosids</taxon>
        <taxon>malvids</taxon>
        <taxon>Brassicales</taxon>
        <taxon>Brassicaceae</taxon>
        <taxon>Arabideae</taxon>
        <taxon>Arabis</taxon>
    </lineage>
</organism>
<evidence type="ECO:0000313" key="10">
    <source>
        <dbReference type="EMBL" id="KFK24460.1"/>
    </source>
</evidence>
<dbReference type="PROSITE" id="PS50090">
    <property type="entry name" value="MYB_LIKE"/>
    <property type="match status" value="1"/>
</dbReference>
<keyword evidence="5" id="KW-0539">Nucleus</keyword>
<evidence type="ECO:0000256" key="2">
    <source>
        <dbReference type="ARBA" id="ARBA00022723"/>
    </source>
</evidence>
<dbReference type="Gene3D" id="1.10.10.60">
    <property type="entry name" value="Homeodomain-like"/>
    <property type="match status" value="1"/>
</dbReference>
<feature type="coiled-coil region" evidence="6">
    <location>
        <begin position="381"/>
        <end position="408"/>
    </location>
</feature>
<keyword evidence="4" id="KW-0862">Zinc</keyword>
<dbReference type="Pfam" id="PF13921">
    <property type="entry name" value="Myb_DNA-bind_6"/>
    <property type="match status" value="1"/>
</dbReference>
<sequence>MTSINKKRIRISSPASQSDDVDQRNPKTHENGTNGDACRGKKLKSNTCYVCDVKDNWVLLCHGEECPVAIHQSCNSGEPDFDEFGNFYCPYCWYKRVVFKSLKLERKLMVIDKSRKGRETLGGVDLGFQVSGDIENVVEVNVSGDRRIICVNPSGNTREDDEVSYEKFRAMEKDQRLKEVAAESYSREVSESGADDVDEGRQQRGRFSEKNHETSDVCTSYAVEGRKRWVICSEKNREKGQVGSSDVAEERKQQTRCDVNHETAHTQSFEVGVKTRKQRIYSEKNEKIKRVLKPHKRGVFINDEGTQARDSDLGEGRSGQGRCHDNNQQKKASFTDSCVEEVPRTDIRVLHGSELGEARYSQGRHSKKSRHYKTVEIETQHKEVSKDRERMRERAENQDRQCLDYMRNDDATFTEQEKDFRKEEQVERNSVSSSISSPMSIDNVNGTNAASQELALIIHPLAGLQERPIKAEPIDARPYCSVSSKKPSFQPEKYGQNGHLEKNGAASNDPGQRRFVLCIDKKRKRLFWTPAEEEMLRVGVQKFPGVRNIPWRKILEFGRDVFHEERVPSDLKDKWKNMHKMSLDNGKWVSLSTERQPNH</sequence>
<dbReference type="OMA" id="PKTHENG"/>
<evidence type="ECO:0000256" key="3">
    <source>
        <dbReference type="ARBA" id="ARBA00022771"/>
    </source>
</evidence>
<feature type="region of interest" description="Disordered" evidence="7">
    <location>
        <begin position="303"/>
        <end position="337"/>
    </location>
</feature>
<gene>
    <name evidence="10" type="ORF">AALP_AAs46367U000300</name>
</gene>
<evidence type="ECO:0000259" key="8">
    <source>
        <dbReference type="PROSITE" id="PS50090"/>
    </source>
</evidence>
<dbReference type="OrthoDB" id="608866at2759"/>
<dbReference type="eggNOG" id="ENOG502S1HM">
    <property type="taxonomic scope" value="Eukaryota"/>
</dbReference>
<accession>A0A087G3K8</accession>
<dbReference type="InterPro" id="IPR017930">
    <property type="entry name" value="Myb_dom"/>
</dbReference>
<feature type="region of interest" description="Disordered" evidence="7">
    <location>
        <begin position="482"/>
        <end position="508"/>
    </location>
</feature>
<feature type="domain" description="Myb-like" evidence="8">
    <location>
        <begin position="520"/>
        <end position="579"/>
    </location>
</feature>
<dbReference type="CDD" id="cd11660">
    <property type="entry name" value="SANT_TRF"/>
    <property type="match status" value="1"/>
</dbReference>
<dbReference type="AlphaFoldDB" id="A0A087G3K8"/>
<dbReference type="InterPro" id="IPR009057">
    <property type="entry name" value="Homeodomain-like_sf"/>
</dbReference>
<keyword evidence="6" id="KW-0175">Coiled coil</keyword>